<feature type="binding site" evidence="9">
    <location>
        <begin position="137"/>
        <end position="139"/>
    </location>
    <ligand>
        <name>2-[(2R,5Z)-2-carboxy-4-methylthiazol-5(2H)-ylidene]ethyl phosphate</name>
        <dbReference type="ChEBI" id="CHEBI:62899"/>
    </ligand>
</feature>
<feature type="binding site" evidence="9">
    <location>
        <position position="111"/>
    </location>
    <ligand>
        <name>4-amino-2-methyl-5-(diphosphooxymethyl)pyrimidine</name>
        <dbReference type="ChEBI" id="CHEBI:57841"/>
    </ligand>
</feature>
<dbReference type="HAMAP" id="MF_00097">
    <property type="entry name" value="TMP_synthase"/>
    <property type="match status" value="1"/>
</dbReference>
<dbReference type="AlphaFoldDB" id="A0A0C2E974"/>
<evidence type="ECO:0000313" key="14">
    <source>
        <dbReference type="Proteomes" id="UP000031546"/>
    </source>
</evidence>
<evidence type="ECO:0000256" key="11">
    <source>
        <dbReference type="RuleBase" id="RU004253"/>
    </source>
</evidence>
<dbReference type="NCBIfam" id="TIGR00693">
    <property type="entry name" value="thiE"/>
    <property type="match status" value="1"/>
</dbReference>
<name>A0A0C2E974_9STAP</name>
<evidence type="ECO:0000256" key="5">
    <source>
        <dbReference type="ARBA" id="ARBA00022977"/>
    </source>
</evidence>
<dbReference type="InterPro" id="IPR036206">
    <property type="entry name" value="ThiamineP_synth_sf"/>
</dbReference>
<evidence type="ECO:0000256" key="4">
    <source>
        <dbReference type="ARBA" id="ARBA00022842"/>
    </source>
</evidence>
<comment type="catalytic activity">
    <reaction evidence="8 9 10">
        <text>2-[(2R,5Z)-2-carboxy-4-methylthiazol-5(2H)-ylidene]ethyl phosphate + 4-amino-2-methyl-5-(diphosphooxymethyl)pyrimidine + 2 H(+) = thiamine phosphate + CO2 + diphosphate</text>
        <dbReference type="Rhea" id="RHEA:47844"/>
        <dbReference type="ChEBI" id="CHEBI:15378"/>
        <dbReference type="ChEBI" id="CHEBI:16526"/>
        <dbReference type="ChEBI" id="CHEBI:33019"/>
        <dbReference type="ChEBI" id="CHEBI:37575"/>
        <dbReference type="ChEBI" id="CHEBI:57841"/>
        <dbReference type="ChEBI" id="CHEBI:62899"/>
        <dbReference type="EC" id="2.5.1.3"/>
    </reaction>
</comment>
<feature type="binding site" evidence="9">
    <location>
        <position position="73"/>
    </location>
    <ligand>
        <name>4-amino-2-methyl-5-(diphosphooxymethyl)pyrimidine</name>
        <dbReference type="ChEBI" id="CHEBI:57841"/>
    </ligand>
</feature>
<comment type="pathway">
    <text evidence="1 9 11">Cofactor biosynthesis; thiamine diphosphate biosynthesis; thiamine phosphate from 4-amino-2-methyl-5-diphosphomethylpyrimidine and 4-methyl-5-(2-phosphoethyl)-thiazole: step 1/1.</text>
</comment>
<feature type="binding site" evidence="9">
    <location>
        <position position="74"/>
    </location>
    <ligand>
        <name>Mg(2+)</name>
        <dbReference type="ChEBI" id="CHEBI:18420"/>
    </ligand>
</feature>
<feature type="binding site" evidence="9">
    <location>
        <position position="93"/>
    </location>
    <ligand>
        <name>Mg(2+)</name>
        <dbReference type="ChEBI" id="CHEBI:18420"/>
    </ligand>
</feature>
<dbReference type="STRING" id="45670.SN16_00140"/>
<evidence type="ECO:0000256" key="7">
    <source>
        <dbReference type="ARBA" id="ARBA00047851"/>
    </source>
</evidence>
<dbReference type="Gene3D" id="3.20.20.70">
    <property type="entry name" value="Aldolase class I"/>
    <property type="match status" value="1"/>
</dbReference>
<comment type="caution">
    <text evidence="13">The sequence shown here is derived from an EMBL/GenBank/DDBJ whole genome shotgun (WGS) entry which is preliminary data.</text>
</comment>
<gene>
    <name evidence="9 13" type="primary">thiE</name>
    <name evidence="13" type="ORF">SN16_00140</name>
</gene>
<feature type="binding site" evidence="9">
    <location>
        <position position="169"/>
    </location>
    <ligand>
        <name>2-[(2R,5Z)-2-carboxy-4-methylthiazol-5(2H)-ylidene]ethyl phosphate</name>
        <dbReference type="ChEBI" id="CHEBI:62899"/>
    </ligand>
</feature>
<evidence type="ECO:0000256" key="1">
    <source>
        <dbReference type="ARBA" id="ARBA00005165"/>
    </source>
</evidence>
<dbReference type="EMBL" id="JXII01000001">
    <property type="protein sequence ID" value="KIH71812.1"/>
    <property type="molecule type" value="Genomic_DNA"/>
</dbReference>
<sequence>MMDRELLRLYFICGSEDAEGNVVQTVREALEGGATMFQLREKGQHPLEGDALVRFASDIKRVCKEYDVPFIVNDDWKLAEMVEADGIHLGQDDVAVSDLPGYFDDKIIGLSVRDRKELEVSNLEKVDYIGTGPVFTTSSKADAGTAIGVEGLVEMRRLLGDMPMVAIGGIDDTNYKSCLDSGADGISLISAIAWAEDVGAAASRFLEE</sequence>
<dbReference type="UniPathway" id="UPA00060">
    <property type="reaction ID" value="UER00141"/>
</dbReference>
<dbReference type="GO" id="GO:0000287">
    <property type="term" value="F:magnesium ion binding"/>
    <property type="evidence" value="ECO:0007669"/>
    <property type="project" value="UniProtKB-UniRule"/>
</dbReference>
<keyword evidence="2 9" id="KW-0808">Transferase</keyword>
<reference evidence="13 14" key="1">
    <citation type="submission" date="2015-01" db="EMBL/GenBank/DDBJ databases">
        <title>Genome sequences of high lactate-tolerant strain Salinicoccus roseus W12 with industrial interest.</title>
        <authorList>
            <person name="Wang H."/>
            <person name="Yu B."/>
        </authorList>
    </citation>
    <scope>NUCLEOTIDE SEQUENCE [LARGE SCALE GENOMIC DNA]</scope>
    <source>
        <strain evidence="13 14">W12</strain>
    </source>
</reference>
<feature type="binding site" evidence="9">
    <location>
        <position position="140"/>
    </location>
    <ligand>
        <name>4-amino-2-methyl-5-(diphosphooxymethyl)pyrimidine</name>
        <dbReference type="ChEBI" id="CHEBI:57841"/>
    </ligand>
</feature>
<dbReference type="PANTHER" id="PTHR20857:SF15">
    <property type="entry name" value="THIAMINE-PHOSPHATE SYNTHASE"/>
    <property type="match status" value="1"/>
</dbReference>
<protein>
    <recommendedName>
        <fullName evidence="9">Thiamine-phosphate synthase</fullName>
        <shortName evidence="9">TP synthase</shortName>
        <shortName evidence="9">TPS</shortName>
        <ecNumber evidence="9">2.5.1.3</ecNumber>
    </recommendedName>
    <alternativeName>
        <fullName evidence="9">Thiamine-phosphate pyrophosphorylase</fullName>
        <shortName evidence="9">TMP pyrophosphorylase</shortName>
        <shortName evidence="9">TMP-PPase</shortName>
    </alternativeName>
</protein>
<dbReference type="SUPFAM" id="SSF51391">
    <property type="entry name" value="Thiamin phosphate synthase"/>
    <property type="match status" value="1"/>
</dbReference>
<organism evidence="13 14">
    <name type="scientific">Salinicoccus roseus</name>
    <dbReference type="NCBI Taxonomy" id="45670"/>
    <lineage>
        <taxon>Bacteria</taxon>
        <taxon>Bacillati</taxon>
        <taxon>Bacillota</taxon>
        <taxon>Bacilli</taxon>
        <taxon>Bacillales</taxon>
        <taxon>Staphylococcaceae</taxon>
        <taxon>Salinicoccus</taxon>
    </lineage>
</organism>
<evidence type="ECO:0000256" key="2">
    <source>
        <dbReference type="ARBA" id="ARBA00022679"/>
    </source>
</evidence>
<evidence type="ECO:0000256" key="10">
    <source>
        <dbReference type="RuleBase" id="RU003826"/>
    </source>
</evidence>
<comment type="similarity">
    <text evidence="9 10">Belongs to the thiamine-phosphate synthase family.</text>
</comment>
<comment type="cofactor">
    <cofactor evidence="9">
        <name>Mg(2+)</name>
        <dbReference type="ChEBI" id="CHEBI:18420"/>
    </cofactor>
    <text evidence="9">Binds 1 Mg(2+) ion per subunit.</text>
</comment>
<evidence type="ECO:0000256" key="6">
    <source>
        <dbReference type="ARBA" id="ARBA00047334"/>
    </source>
</evidence>
<evidence type="ECO:0000256" key="8">
    <source>
        <dbReference type="ARBA" id="ARBA00047883"/>
    </source>
</evidence>
<dbReference type="FunFam" id="3.20.20.70:FF:000096">
    <property type="entry name" value="Thiamine-phosphate synthase"/>
    <property type="match status" value="1"/>
</dbReference>
<evidence type="ECO:0000256" key="9">
    <source>
        <dbReference type="HAMAP-Rule" id="MF_00097"/>
    </source>
</evidence>
<feature type="binding site" evidence="9">
    <location>
        <begin position="189"/>
        <end position="190"/>
    </location>
    <ligand>
        <name>2-[(2R,5Z)-2-carboxy-4-methylthiazol-5(2H)-ylidene]ethyl phosphate</name>
        <dbReference type="ChEBI" id="CHEBI:62899"/>
    </ligand>
</feature>
<comment type="function">
    <text evidence="9">Condenses 4-methyl-5-(beta-hydroxyethyl)thiazole monophosphate (THZ-P) and 2-methyl-4-amino-5-hydroxymethyl pyrimidine pyrophosphate (HMP-PP) to form thiamine monophosphate (TMP).</text>
</comment>
<keyword evidence="4 9" id="KW-0460">Magnesium</keyword>
<dbReference type="Proteomes" id="UP000031546">
    <property type="component" value="Unassembled WGS sequence"/>
</dbReference>
<feature type="domain" description="Thiamine phosphate synthase/TenI" evidence="12">
    <location>
        <begin position="9"/>
        <end position="192"/>
    </location>
</feature>
<dbReference type="CDD" id="cd00564">
    <property type="entry name" value="TMP_TenI"/>
    <property type="match status" value="1"/>
</dbReference>
<dbReference type="GO" id="GO:0005737">
    <property type="term" value="C:cytoplasm"/>
    <property type="evidence" value="ECO:0007669"/>
    <property type="project" value="TreeGrafter"/>
</dbReference>
<dbReference type="PANTHER" id="PTHR20857">
    <property type="entry name" value="THIAMINE-PHOSPHATE PYROPHOSPHORYLASE"/>
    <property type="match status" value="1"/>
</dbReference>
<evidence type="ECO:0000259" key="12">
    <source>
        <dbReference type="Pfam" id="PF02581"/>
    </source>
</evidence>
<dbReference type="EC" id="2.5.1.3" evidence="9"/>
<keyword evidence="3 9" id="KW-0479">Metal-binding</keyword>
<dbReference type="InterPro" id="IPR013785">
    <property type="entry name" value="Aldolase_TIM"/>
</dbReference>
<dbReference type="InterPro" id="IPR022998">
    <property type="entry name" value="ThiamineP_synth_TenI"/>
</dbReference>
<feature type="binding site" evidence="9">
    <location>
        <begin position="38"/>
        <end position="42"/>
    </location>
    <ligand>
        <name>4-amino-2-methyl-5-(diphosphooxymethyl)pyrimidine</name>
        <dbReference type="ChEBI" id="CHEBI:57841"/>
    </ligand>
</feature>
<evidence type="ECO:0000313" key="13">
    <source>
        <dbReference type="EMBL" id="KIH71812.1"/>
    </source>
</evidence>
<dbReference type="Pfam" id="PF02581">
    <property type="entry name" value="TMP-TENI"/>
    <property type="match status" value="1"/>
</dbReference>
<comment type="catalytic activity">
    <reaction evidence="7 9 10">
        <text>2-(2-carboxy-4-methylthiazol-5-yl)ethyl phosphate + 4-amino-2-methyl-5-(diphosphooxymethyl)pyrimidine + 2 H(+) = thiamine phosphate + CO2 + diphosphate</text>
        <dbReference type="Rhea" id="RHEA:47848"/>
        <dbReference type="ChEBI" id="CHEBI:15378"/>
        <dbReference type="ChEBI" id="CHEBI:16526"/>
        <dbReference type="ChEBI" id="CHEBI:33019"/>
        <dbReference type="ChEBI" id="CHEBI:37575"/>
        <dbReference type="ChEBI" id="CHEBI:57841"/>
        <dbReference type="ChEBI" id="CHEBI:62890"/>
        <dbReference type="EC" id="2.5.1.3"/>
    </reaction>
</comment>
<comment type="catalytic activity">
    <reaction evidence="6 9 10">
        <text>4-methyl-5-(2-phosphooxyethyl)-thiazole + 4-amino-2-methyl-5-(diphosphooxymethyl)pyrimidine + H(+) = thiamine phosphate + diphosphate</text>
        <dbReference type="Rhea" id="RHEA:22328"/>
        <dbReference type="ChEBI" id="CHEBI:15378"/>
        <dbReference type="ChEBI" id="CHEBI:33019"/>
        <dbReference type="ChEBI" id="CHEBI:37575"/>
        <dbReference type="ChEBI" id="CHEBI:57841"/>
        <dbReference type="ChEBI" id="CHEBI:58296"/>
        <dbReference type="EC" id="2.5.1.3"/>
    </reaction>
</comment>
<dbReference type="InterPro" id="IPR034291">
    <property type="entry name" value="TMP_synthase"/>
</dbReference>
<evidence type="ECO:0000256" key="3">
    <source>
        <dbReference type="ARBA" id="ARBA00022723"/>
    </source>
</evidence>
<dbReference type="GO" id="GO:0009229">
    <property type="term" value="P:thiamine diphosphate biosynthetic process"/>
    <property type="evidence" value="ECO:0007669"/>
    <property type="project" value="UniProtKB-UniRule"/>
</dbReference>
<accession>A0A0C2E974</accession>
<keyword evidence="5 9" id="KW-0784">Thiamine biosynthesis</keyword>
<proteinExistence type="inferred from homology"/>
<dbReference type="GO" id="GO:0009228">
    <property type="term" value="P:thiamine biosynthetic process"/>
    <property type="evidence" value="ECO:0007669"/>
    <property type="project" value="UniProtKB-KW"/>
</dbReference>
<dbReference type="GO" id="GO:0004789">
    <property type="term" value="F:thiamine-phosphate diphosphorylase activity"/>
    <property type="evidence" value="ECO:0007669"/>
    <property type="project" value="UniProtKB-UniRule"/>
</dbReference>